<organism evidence="3 4">
    <name type="scientific">Pseudoalteromonas issachenkonii</name>
    <dbReference type="NCBI Taxonomy" id="152297"/>
    <lineage>
        <taxon>Bacteria</taxon>
        <taxon>Pseudomonadati</taxon>
        <taxon>Pseudomonadota</taxon>
        <taxon>Gammaproteobacteria</taxon>
        <taxon>Alteromonadales</taxon>
        <taxon>Pseudoalteromonadaceae</taxon>
        <taxon>Pseudoalteromonas</taxon>
    </lineage>
</organism>
<dbReference type="InterPro" id="IPR028087">
    <property type="entry name" value="Tad_N"/>
</dbReference>
<dbReference type="Pfam" id="PF13400">
    <property type="entry name" value="Tad"/>
    <property type="match status" value="1"/>
</dbReference>
<gene>
    <name evidence="3" type="ORF">V6257_17850</name>
</gene>
<evidence type="ECO:0000256" key="1">
    <source>
        <dbReference type="SAM" id="Phobius"/>
    </source>
</evidence>
<dbReference type="Proteomes" id="UP001371391">
    <property type="component" value="Unassembled WGS sequence"/>
</dbReference>
<feature type="transmembrane region" description="Helical" evidence="1">
    <location>
        <begin position="9"/>
        <end position="27"/>
    </location>
</feature>
<evidence type="ECO:0000313" key="4">
    <source>
        <dbReference type="Proteomes" id="UP001371391"/>
    </source>
</evidence>
<comment type="caution">
    <text evidence="3">The sequence shown here is derived from an EMBL/GenBank/DDBJ whole genome shotgun (WGS) entry which is preliminary data.</text>
</comment>
<dbReference type="EMBL" id="JBAKAW010000019">
    <property type="protein sequence ID" value="MEL0656890.1"/>
    <property type="molecule type" value="Genomic_DNA"/>
</dbReference>
<feature type="domain" description="Putative Flp pilus-assembly TadG-like N-terminal" evidence="2">
    <location>
        <begin position="6"/>
        <end position="52"/>
    </location>
</feature>
<sequence length="464" mass="51815">MRKENGQSLIIGTVFLASIVMSLLYLFNISQQNLSKTKLQNSADATVISGAQLLARDLNFKAYTNRAMVANHVAVAQYVGLSSWGNFAEETGENISNVTSIIPIVGQVAAGVRSALAYMNAIIQPAMTGAVVFTDIVNSGLSSSQYIMNIATTSAFINTSYNVLERNDPSAYVSLASAYNVGDFIYSDWSDFQGQFDRNDSTGRYDEYFKLITNSVDPFTESRSFNWNTFPYVFNTTLSGLPIRLKTKQAGGTELFKNGSAAEVWSAMDTLGFHFETFSCRLTSGCKWRGGEIPTGWGASHAGSDKNTRRYTNKNYYGKSRKINKKSSKWAYRNESDINSAYSGLQSFYDIKSTDSKNVAPMVTLVVSKDFSDMRTSQSLKVGTENKENTKVIDIDLEEKRVNSSDKITVMSKAKIYYFRDNSMWGRSDSKWEYGNLYNPYWQVTLNDTSKDERRIFSALAMAL</sequence>
<accession>A0ABU9H4Z7</accession>
<evidence type="ECO:0000313" key="3">
    <source>
        <dbReference type="EMBL" id="MEL0656890.1"/>
    </source>
</evidence>
<evidence type="ECO:0000259" key="2">
    <source>
        <dbReference type="Pfam" id="PF13400"/>
    </source>
</evidence>
<keyword evidence="1" id="KW-0472">Membrane</keyword>
<keyword evidence="4" id="KW-1185">Reference proteome</keyword>
<proteinExistence type="predicted"/>
<name>A0ABU9H4Z7_9GAMM</name>
<keyword evidence="1" id="KW-0812">Transmembrane</keyword>
<keyword evidence="1" id="KW-1133">Transmembrane helix</keyword>
<reference evidence="3 4" key="1">
    <citation type="submission" date="2024-02" db="EMBL/GenBank/DDBJ databases">
        <title>Bacteria isolated from the canopy kelp, Nereocystis luetkeana.</title>
        <authorList>
            <person name="Pfister C.A."/>
            <person name="Younker I.T."/>
            <person name="Light S.H."/>
        </authorList>
    </citation>
    <scope>NUCLEOTIDE SEQUENCE [LARGE SCALE GENOMIC DNA]</scope>
    <source>
        <strain evidence="3 4">TI.1.03</strain>
    </source>
</reference>
<protein>
    <submittedName>
        <fullName evidence="3">Tad domain-containing protein</fullName>
    </submittedName>
</protein>
<dbReference type="RefSeq" id="WP_341603759.1">
    <property type="nucleotide sequence ID" value="NZ_JBAKAW010000019.1"/>
</dbReference>